<dbReference type="EMBL" id="OZ075122">
    <property type="protein sequence ID" value="CAL4911270.1"/>
    <property type="molecule type" value="Genomic_DNA"/>
</dbReference>
<dbReference type="PANTHER" id="PTHR10579">
    <property type="entry name" value="CALCIUM-ACTIVATED CHLORIDE CHANNEL REGULATOR"/>
    <property type="match status" value="1"/>
</dbReference>
<proteinExistence type="predicted"/>
<evidence type="ECO:0000259" key="3">
    <source>
        <dbReference type="PROSITE" id="PS50234"/>
    </source>
</evidence>
<keyword evidence="2" id="KW-0472">Membrane</keyword>
<dbReference type="PROSITE" id="PS50234">
    <property type="entry name" value="VWFA"/>
    <property type="match status" value="1"/>
</dbReference>
<evidence type="ECO:0000256" key="2">
    <source>
        <dbReference type="SAM" id="Phobius"/>
    </source>
</evidence>
<dbReference type="Proteomes" id="UP001497457">
    <property type="component" value="Chromosome 12b"/>
</dbReference>
<dbReference type="PANTHER" id="PTHR10579:SF57">
    <property type="entry name" value="OS11G0687100 PROTEIN"/>
    <property type="match status" value="1"/>
</dbReference>
<dbReference type="Gene3D" id="3.40.50.410">
    <property type="entry name" value="von Willebrand factor, type A domain"/>
    <property type="match status" value="1"/>
</dbReference>
<feature type="region of interest" description="Disordered" evidence="1">
    <location>
        <begin position="470"/>
        <end position="494"/>
    </location>
</feature>
<accession>A0ABC8WKG9</accession>
<dbReference type="InterPro" id="IPR002035">
    <property type="entry name" value="VWF_A"/>
</dbReference>
<reference evidence="5" key="1">
    <citation type="submission" date="2024-06" db="EMBL/GenBank/DDBJ databases">
        <authorList>
            <person name="Ryan C."/>
        </authorList>
    </citation>
    <scope>NUCLEOTIDE SEQUENCE [LARGE SCALE GENOMIC DNA]</scope>
</reference>
<dbReference type="Pfam" id="PF14223">
    <property type="entry name" value="Retrotran_gag_2"/>
    <property type="match status" value="1"/>
</dbReference>
<feature type="domain" description="VWFA" evidence="3">
    <location>
        <begin position="69"/>
        <end position="240"/>
    </location>
</feature>
<keyword evidence="5" id="KW-1185">Reference proteome</keyword>
<evidence type="ECO:0000313" key="4">
    <source>
        <dbReference type="EMBL" id="CAL4911270.1"/>
    </source>
</evidence>
<evidence type="ECO:0000256" key="1">
    <source>
        <dbReference type="SAM" id="MobiDB-lite"/>
    </source>
</evidence>
<organism evidence="4 5">
    <name type="scientific">Urochloa decumbens</name>
    <dbReference type="NCBI Taxonomy" id="240449"/>
    <lineage>
        <taxon>Eukaryota</taxon>
        <taxon>Viridiplantae</taxon>
        <taxon>Streptophyta</taxon>
        <taxon>Embryophyta</taxon>
        <taxon>Tracheophyta</taxon>
        <taxon>Spermatophyta</taxon>
        <taxon>Magnoliopsida</taxon>
        <taxon>Liliopsida</taxon>
        <taxon>Poales</taxon>
        <taxon>Poaceae</taxon>
        <taxon>PACMAD clade</taxon>
        <taxon>Panicoideae</taxon>
        <taxon>Panicodae</taxon>
        <taxon>Paniceae</taxon>
        <taxon>Melinidinae</taxon>
        <taxon>Urochloa</taxon>
    </lineage>
</organism>
<dbReference type="SUPFAM" id="SSF53300">
    <property type="entry name" value="vWA-like"/>
    <property type="match status" value="1"/>
</dbReference>
<evidence type="ECO:0000313" key="5">
    <source>
        <dbReference type="Proteomes" id="UP001497457"/>
    </source>
</evidence>
<feature type="compositionally biased region" description="Basic and acidic residues" evidence="1">
    <location>
        <begin position="470"/>
        <end position="485"/>
    </location>
</feature>
<keyword evidence="2" id="KW-1133">Transmembrane helix</keyword>
<dbReference type="SMART" id="SM00327">
    <property type="entry name" value="VWA"/>
    <property type="match status" value="1"/>
</dbReference>
<name>A0ABC8WKG9_9POAL</name>
<dbReference type="AlphaFoldDB" id="A0ABC8WKG9"/>
<feature type="transmembrane region" description="Helical" evidence="2">
    <location>
        <begin position="514"/>
        <end position="535"/>
    </location>
</feature>
<reference evidence="4 5" key="2">
    <citation type="submission" date="2024-10" db="EMBL/GenBank/DDBJ databases">
        <authorList>
            <person name="Ryan C."/>
        </authorList>
    </citation>
    <scope>NUCLEOTIDE SEQUENCE [LARGE SCALE GENOMIC DNA]</scope>
</reference>
<dbReference type="InterPro" id="IPR036465">
    <property type="entry name" value="vWFA_dom_sf"/>
</dbReference>
<gene>
    <name evidence="4" type="ORF">URODEC1_LOCUS14885</name>
</gene>
<keyword evidence="2" id="KW-0812">Transmembrane</keyword>
<dbReference type="Pfam" id="PF13768">
    <property type="entry name" value="VWA_3"/>
    <property type="match status" value="1"/>
</dbReference>
<protein>
    <recommendedName>
        <fullName evidence="3">VWFA domain-containing protein</fullName>
    </recommendedName>
</protein>
<dbReference type="InterPro" id="IPR051266">
    <property type="entry name" value="CLCR"/>
</dbReference>
<sequence>MSFGKGVGAWSSWMPSARIRNNATPVEVQPFPANKAVACTETRQKFPVLLRVTAAEEKKSSTPRHVGVDIVALLDISGSMMGEKLVRLKEAMNIVINKLGPEDRLSIVPFESKVNRVTDLTYMSEKGKNAARYEIKKLVAGGENVMGEALREGAQILRGRGEDEKSSRVGCIMFLSDGLDTDIFNADISPEFPAHTFGLGADHDPRVMKLIADKTSGTYSFVNNDVAKIKDAFELFISGLTSVAATSVEITLTAYDGAPISDISSGGCPSEKISDGRFGTIRIDNMYAGEKKNFIVYLQLQATKEGKQKLLTIGGLYKSPSSASKNLASIDVSVMRPDKNKKGSKDAAAFDPVPDVEEEQARVKLFTGISGVVPPTITAETQVSKEELEKAWMDFQDSDEGRGAPQTMKDNFEKDYEKMKSGIDSADEHKKSGLPYLMSWLTSHKWQRATTKDEPPSPESSGDFLTQRQKDHLVQKQKQDGKESEDGTTTTAEDATPTTWAKIKNQARSYLGSFLVQAVAVLLTSLLLMMLYSALEGGSMANKNIAPLQYPMLSKSNYPAWAIKMEAYMRAQGVWDAIEAKDPKQVPARKSQMALAAIYQAIPEGTLFLLSGKKTAKSAWEALKTMHIGAKRLRDAKMQTLRLEFEGLRMKEAESVDEFAVRLTTVVNKIQTLGEDIEESYVVRKFLRAVPSKFLQIASTIEQFGDLETMTLEEVIGRLKVHEERLAAGLSAADEVKSSSLLVEA</sequence>